<protein>
    <submittedName>
        <fullName evidence="3">Xaa-Pro aminopeptidase</fullName>
    </submittedName>
</protein>
<keyword evidence="3" id="KW-0378">Hydrolase</keyword>
<reference evidence="3 4" key="1">
    <citation type="submission" date="2018-07" db="EMBL/GenBank/DDBJ databases">
        <title>Genomic Encyclopedia of Type Strains, Phase III (KMG-III): the genomes of soil and plant-associated and newly described type strains.</title>
        <authorList>
            <person name="Whitman W."/>
        </authorList>
    </citation>
    <scope>NUCLEOTIDE SEQUENCE [LARGE SCALE GENOMIC DNA]</scope>
    <source>
        <strain evidence="3 4">CECT 7287</strain>
    </source>
</reference>
<dbReference type="CDD" id="cd01066">
    <property type="entry name" value="APP_MetAP"/>
    <property type="match status" value="1"/>
</dbReference>
<dbReference type="InterPro" id="IPR029149">
    <property type="entry name" value="Creatin/AminoP/Spt16_N"/>
</dbReference>
<keyword evidence="3" id="KW-0645">Protease</keyword>
<dbReference type="Gene3D" id="3.40.350.10">
    <property type="entry name" value="Creatinase/prolidase N-terminal domain"/>
    <property type="match status" value="1"/>
</dbReference>
<dbReference type="AlphaFoldDB" id="A0A3D9I3V0"/>
<accession>A0A3D9I3V0</accession>
<keyword evidence="3" id="KW-0031">Aminopeptidase</keyword>
<gene>
    <name evidence="3" type="ORF">DFP98_13921</name>
</gene>
<name>A0A3D9I3V0_9BACL</name>
<proteinExistence type="predicted"/>
<evidence type="ECO:0000313" key="3">
    <source>
        <dbReference type="EMBL" id="RED56463.1"/>
    </source>
</evidence>
<sequence length="450" mass="48596">MQGAVRLEPRIPIDGRSHLCCNEIKMMMNPTEGDKPTMNKVPPSGEWSERVHRLQAKLETAGMAGCLVTQNVGIYYFTGSMQAGYVFVPAVGEPTYYVRRSVTRALAESRIRTTELLSFRAFGEQLSADYPQSFAGTGEAGGQRPLIGSDLDVMPAQLYLKLGEVISGVRIVDASGLLRSVRSVKSAYEIDCISNAAEAVATALEEGLAVLKPGMTELELMAVIESGIRRRGHSGLMRMRGYNQEIMTGIVSAGEAAAEPSYFDGPAGGRGLSPASPKSVSLRPIGRDEPILLDLGCCIDGYVIDQTRTAVIGALKPELAAAYRVSEEIVRATERLLRPGTTPEQLYVQALEMAESAGLAGHFMGYGKDQVKFLGHGIGLEIDEWPVLARGFREPLEPGMTLAVEPKFTFPGQGVVGIENTYLITVEGCRTLTVSPEKLYEYFGANDDCG</sequence>
<feature type="domain" description="Creatinase N-terminal" evidence="2">
    <location>
        <begin position="50"/>
        <end position="184"/>
    </location>
</feature>
<dbReference type="Proteomes" id="UP000256977">
    <property type="component" value="Unassembled WGS sequence"/>
</dbReference>
<dbReference type="Gene3D" id="3.90.230.10">
    <property type="entry name" value="Creatinase/methionine aminopeptidase superfamily"/>
    <property type="match status" value="1"/>
</dbReference>
<organism evidence="3 4">
    <name type="scientific">Cohnella phaseoli</name>
    <dbReference type="NCBI Taxonomy" id="456490"/>
    <lineage>
        <taxon>Bacteria</taxon>
        <taxon>Bacillati</taxon>
        <taxon>Bacillota</taxon>
        <taxon>Bacilli</taxon>
        <taxon>Bacillales</taxon>
        <taxon>Paenibacillaceae</taxon>
        <taxon>Cohnella</taxon>
    </lineage>
</organism>
<dbReference type="SUPFAM" id="SSF53092">
    <property type="entry name" value="Creatinase/prolidase N-terminal domain"/>
    <property type="match status" value="1"/>
</dbReference>
<keyword evidence="4" id="KW-1185">Reference proteome</keyword>
<dbReference type="EMBL" id="QRDZ01000039">
    <property type="protein sequence ID" value="RED56463.1"/>
    <property type="molecule type" value="Genomic_DNA"/>
</dbReference>
<evidence type="ECO:0000259" key="1">
    <source>
        <dbReference type="Pfam" id="PF00557"/>
    </source>
</evidence>
<dbReference type="InterPro" id="IPR000587">
    <property type="entry name" value="Creatinase_N"/>
</dbReference>
<dbReference type="GO" id="GO:0004177">
    <property type="term" value="F:aminopeptidase activity"/>
    <property type="evidence" value="ECO:0007669"/>
    <property type="project" value="UniProtKB-KW"/>
</dbReference>
<comment type="caution">
    <text evidence="3">The sequence shown here is derived from an EMBL/GenBank/DDBJ whole genome shotgun (WGS) entry which is preliminary data.</text>
</comment>
<dbReference type="PANTHER" id="PTHR46112">
    <property type="entry name" value="AMINOPEPTIDASE"/>
    <property type="match status" value="1"/>
</dbReference>
<dbReference type="PANTHER" id="PTHR46112:SF2">
    <property type="entry name" value="XAA-PRO AMINOPEPTIDASE P-RELATED"/>
    <property type="match status" value="1"/>
</dbReference>
<dbReference type="InterPro" id="IPR000994">
    <property type="entry name" value="Pept_M24"/>
</dbReference>
<dbReference type="Pfam" id="PF00557">
    <property type="entry name" value="Peptidase_M24"/>
    <property type="match status" value="1"/>
</dbReference>
<dbReference type="SUPFAM" id="SSF55920">
    <property type="entry name" value="Creatinase/aminopeptidase"/>
    <property type="match status" value="1"/>
</dbReference>
<feature type="domain" description="Peptidase M24" evidence="1">
    <location>
        <begin position="192"/>
        <end position="425"/>
    </location>
</feature>
<dbReference type="InterPro" id="IPR036005">
    <property type="entry name" value="Creatinase/aminopeptidase-like"/>
</dbReference>
<evidence type="ECO:0000313" key="4">
    <source>
        <dbReference type="Proteomes" id="UP000256977"/>
    </source>
</evidence>
<dbReference type="InterPro" id="IPR050659">
    <property type="entry name" value="Peptidase_M24B"/>
</dbReference>
<evidence type="ECO:0000259" key="2">
    <source>
        <dbReference type="Pfam" id="PF01321"/>
    </source>
</evidence>
<dbReference type="Pfam" id="PF01321">
    <property type="entry name" value="Creatinase_N"/>
    <property type="match status" value="1"/>
</dbReference>